<evidence type="ECO:0000313" key="8">
    <source>
        <dbReference type="EMBL" id="GAA4455768.1"/>
    </source>
</evidence>
<comment type="similarity">
    <text evidence="1 6 7">Belongs to the triosephosphate isomerase family.</text>
</comment>
<evidence type="ECO:0000256" key="5">
    <source>
        <dbReference type="ARBA" id="ARBA00023235"/>
    </source>
</evidence>
<comment type="subunit">
    <text evidence="6 7">Homodimer.</text>
</comment>
<dbReference type="Proteomes" id="UP001501410">
    <property type="component" value="Unassembled WGS sequence"/>
</dbReference>
<dbReference type="PROSITE" id="PS51440">
    <property type="entry name" value="TIM_2"/>
    <property type="match status" value="1"/>
</dbReference>
<gene>
    <name evidence="6 8" type="primary">tpiA</name>
    <name evidence="8" type="ORF">GCM10023092_19960</name>
</gene>
<dbReference type="Gene3D" id="3.20.20.70">
    <property type="entry name" value="Aldolase class I"/>
    <property type="match status" value="1"/>
</dbReference>
<evidence type="ECO:0000256" key="7">
    <source>
        <dbReference type="RuleBase" id="RU363013"/>
    </source>
</evidence>
<keyword evidence="9" id="KW-1185">Reference proteome</keyword>
<protein>
    <recommendedName>
        <fullName evidence="6 7">Triosephosphate isomerase</fullName>
        <shortName evidence="6">TIM</shortName>
        <shortName evidence="6">TPI</shortName>
        <ecNumber evidence="6 7">5.3.1.1</ecNumber>
    </recommendedName>
    <alternativeName>
        <fullName evidence="6">Triose-phosphate isomerase</fullName>
    </alternativeName>
</protein>
<dbReference type="NCBIfam" id="TIGR00419">
    <property type="entry name" value="tim"/>
    <property type="match status" value="1"/>
</dbReference>
<reference evidence="9" key="1">
    <citation type="journal article" date="2019" name="Int. J. Syst. Evol. Microbiol.">
        <title>The Global Catalogue of Microorganisms (GCM) 10K type strain sequencing project: providing services to taxonomists for standard genome sequencing and annotation.</title>
        <authorList>
            <consortium name="The Broad Institute Genomics Platform"/>
            <consortium name="The Broad Institute Genome Sequencing Center for Infectious Disease"/>
            <person name="Wu L."/>
            <person name="Ma J."/>
        </authorList>
    </citation>
    <scope>NUCLEOTIDE SEQUENCE [LARGE SCALE GENOMIC DNA]</scope>
    <source>
        <strain evidence="9">JCM 31921</strain>
    </source>
</reference>
<dbReference type="PANTHER" id="PTHR21139:SF42">
    <property type="entry name" value="TRIOSEPHOSPHATE ISOMERASE"/>
    <property type="match status" value="1"/>
</dbReference>
<feature type="active site" description="Proton acceptor" evidence="6">
    <location>
        <position position="169"/>
    </location>
</feature>
<keyword evidence="4 6" id="KW-0324">Glycolysis</keyword>
<comment type="subcellular location">
    <subcellularLocation>
        <location evidence="6 7">Cytoplasm</location>
    </subcellularLocation>
</comment>
<dbReference type="Pfam" id="PF00121">
    <property type="entry name" value="TIM"/>
    <property type="match status" value="1"/>
</dbReference>
<sequence length="256" mass="27279">MRKQIVAGNWKMNLTVTEGQALVQQVLEQLPELSAQKQVIFGTPFLHLCQAVAQTKDTANVGVAAQNCHHQASGAYTGEIAAGMLQAAGVQSVIIGHSERRMYNHEDNALLAKKVDAALAANLHVIFCCGESLDIRDADTQNAFVEQQLNESIFHLSAEQMAQVTIAYEPIWAIGTGRTASAAQAQDMHAHIRGVLAAKYGESISQQTSILYGGSCKASNAVELFSCPDVDGGLIGGASLLADDFLGIIRAMVSTR</sequence>
<feature type="active site" description="Electrophile" evidence="6">
    <location>
        <position position="97"/>
    </location>
</feature>
<dbReference type="InterPro" id="IPR022896">
    <property type="entry name" value="TrioseP_Isoase_bac/euk"/>
</dbReference>
<dbReference type="EMBL" id="BAABEZ010000022">
    <property type="protein sequence ID" value="GAA4455768.1"/>
    <property type="molecule type" value="Genomic_DNA"/>
</dbReference>
<dbReference type="InterPro" id="IPR013785">
    <property type="entry name" value="Aldolase_TIM"/>
</dbReference>
<feature type="binding site" evidence="6">
    <location>
        <begin position="236"/>
        <end position="237"/>
    </location>
    <ligand>
        <name>substrate</name>
    </ligand>
</feature>
<feature type="binding site" evidence="6">
    <location>
        <position position="175"/>
    </location>
    <ligand>
        <name>substrate</name>
    </ligand>
</feature>
<dbReference type="HAMAP" id="MF_00147_B">
    <property type="entry name" value="TIM_B"/>
    <property type="match status" value="1"/>
</dbReference>
<dbReference type="SUPFAM" id="SSF51351">
    <property type="entry name" value="Triosephosphate isomerase (TIM)"/>
    <property type="match status" value="1"/>
</dbReference>
<proteinExistence type="inferred from homology"/>
<evidence type="ECO:0000256" key="3">
    <source>
        <dbReference type="ARBA" id="ARBA00022490"/>
    </source>
</evidence>
<evidence type="ECO:0000256" key="4">
    <source>
        <dbReference type="ARBA" id="ARBA00023152"/>
    </source>
</evidence>
<dbReference type="InterPro" id="IPR035990">
    <property type="entry name" value="TIM_sf"/>
</dbReference>
<feature type="binding site" evidence="6">
    <location>
        <begin position="9"/>
        <end position="11"/>
    </location>
    <ligand>
        <name>substrate</name>
    </ligand>
</feature>
<comment type="pathway">
    <text evidence="6 7">Carbohydrate biosynthesis; gluconeogenesis.</text>
</comment>
<comment type="catalytic activity">
    <reaction evidence="6 7">
        <text>D-glyceraldehyde 3-phosphate = dihydroxyacetone phosphate</text>
        <dbReference type="Rhea" id="RHEA:18585"/>
        <dbReference type="ChEBI" id="CHEBI:57642"/>
        <dbReference type="ChEBI" id="CHEBI:59776"/>
        <dbReference type="EC" id="5.3.1.1"/>
    </reaction>
</comment>
<name>A0ABP8MTD3_9BACT</name>
<dbReference type="RefSeq" id="WP_344826256.1">
    <property type="nucleotide sequence ID" value="NZ_BAABEZ010000022.1"/>
</dbReference>
<dbReference type="InterPro" id="IPR000652">
    <property type="entry name" value="Triosephosphate_isomerase"/>
</dbReference>
<dbReference type="PANTHER" id="PTHR21139">
    <property type="entry name" value="TRIOSEPHOSPHATE ISOMERASE"/>
    <property type="match status" value="1"/>
</dbReference>
<keyword evidence="2 6" id="KW-0312">Gluconeogenesis</keyword>
<keyword evidence="5 6" id="KW-0413">Isomerase</keyword>
<comment type="pathway">
    <text evidence="6 7">Carbohydrate degradation; glycolysis; D-glyceraldehyde 3-phosphate from glycerone phosphate: step 1/1.</text>
</comment>
<evidence type="ECO:0000256" key="2">
    <source>
        <dbReference type="ARBA" id="ARBA00022432"/>
    </source>
</evidence>
<evidence type="ECO:0000256" key="1">
    <source>
        <dbReference type="ARBA" id="ARBA00007422"/>
    </source>
</evidence>
<accession>A0ABP8MTD3</accession>
<comment type="caution">
    <text evidence="8">The sequence shown here is derived from an EMBL/GenBank/DDBJ whole genome shotgun (WGS) entry which is preliminary data.</text>
</comment>
<dbReference type="EC" id="5.3.1.1" evidence="6 7"/>
<feature type="binding site" evidence="6">
    <location>
        <position position="215"/>
    </location>
    <ligand>
        <name>substrate</name>
    </ligand>
</feature>
<dbReference type="CDD" id="cd00311">
    <property type="entry name" value="TIM"/>
    <property type="match status" value="1"/>
</dbReference>
<dbReference type="InterPro" id="IPR020861">
    <property type="entry name" value="Triosephosphate_isomerase_AS"/>
</dbReference>
<keyword evidence="3 6" id="KW-0963">Cytoplasm</keyword>
<dbReference type="GO" id="GO:0016853">
    <property type="term" value="F:isomerase activity"/>
    <property type="evidence" value="ECO:0007669"/>
    <property type="project" value="UniProtKB-KW"/>
</dbReference>
<comment type="function">
    <text evidence="6">Involved in the gluconeogenesis. Catalyzes stereospecifically the conversion of dihydroxyacetone phosphate (DHAP) to D-glyceraldehyde-3-phosphate (G3P).</text>
</comment>
<evidence type="ECO:0000256" key="6">
    <source>
        <dbReference type="HAMAP-Rule" id="MF_00147"/>
    </source>
</evidence>
<dbReference type="PROSITE" id="PS00171">
    <property type="entry name" value="TIM_1"/>
    <property type="match status" value="1"/>
</dbReference>
<organism evidence="8 9">
    <name type="scientific">Rurimicrobium arvi</name>
    <dbReference type="NCBI Taxonomy" id="2049916"/>
    <lineage>
        <taxon>Bacteria</taxon>
        <taxon>Pseudomonadati</taxon>
        <taxon>Bacteroidota</taxon>
        <taxon>Chitinophagia</taxon>
        <taxon>Chitinophagales</taxon>
        <taxon>Chitinophagaceae</taxon>
        <taxon>Rurimicrobium</taxon>
    </lineage>
</organism>
<evidence type="ECO:0000313" key="9">
    <source>
        <dbReference type="Proteomes" id="UP001501410"/>
    </source>
</evidence>